<dbReference type="PANTHER" id="PTHR30126">
    <property type="entry name" value="HTH-TYPE TRANSCRIPTIONAL REGULATOR"/>
    <property type="match status" value="1"/>
</dbReference>
<keyword evidence="4" id="KW-0804">Transcription</keyword>
<evidence type="ECO:0000313" key="6">
    <source>
        <dbReference type="EMBL" id="TCN77657.1"/>
    </source>
</evidence>
<evidence type="ECO:0000259" key="5">
    <source>
        <dbReference type="PROSITE" id="PS50931"/>
    </source>
</evidence>
<evidence type="ECO:0000256" key="4">
    <source>
        <dbReference type="ARBA" id="ARBA00023163"/>
    </source>
</evidence>
<dbReference type="Gene3D" id="1.10.10.10">
    <property type="entry name" value="Winged helix-like DNA-binding domain superfamily/Winged helix DNA-binding domain"/>
    <property type="match status" value="1"/>
</dbReference>
<dbReference type="EMBL" id="SLWF01000045">
    <property type="protein sequence ID" value="TCN77657.1"/>
    <property type="molecule type" value="Genomic_DNA"/>
</dbReference>
<proteinExistence type="inferred from homology"/>
<keyword evidence="7" id="KW-1185">Reference proteome</keyword>
<evidence type="ECO:0000256" key="3">
    <source>
        <dbReference type="ARBA" id="ARBA00023125"/>
    </source>
</evidence>
<dbReference type="InterPro" id="IPR036388">
    <property type="entry name" value="WH-like_DNA-bd_sf"/>
</dbReference>
<dbReference type="InterPro" id="IPR005119">
    <property type="entry name" value="LysR_subst-bd"/>
</dbReference>
<organism evidence="6 7">
    <name type="scientific">Shewanella fodinae</name>
    <dbReference type="NCBI Taxonomy" id="552357"/>
    <lineage>
        <taxon>Bacteria</taxon>
        <taxon>Pseudomonadati</taxon>
        <taxon>Pseudomonadota</taxon>
        <taxon>Gammaproteobacteria</taxon>
        <taxon>Alteromonadales</taxon>
        <taxon>Shewanellaceae</taxon>
        <taxon>Shewanella</taxon>
    </lineage>
</organism>
<dbReference type="RefSeq" id="WP_133040520.1">
    <property type="nucleotide sequence ID" value="NZ_SLWF01000045.1"/>
</dbReference>
<dbReference type="GO" id="GO:0003700">
    <property type="term" value="F:DNA-binding transcription factor activity"/>
    <property type="evidence" value="ECO:0007669"/>
    <property type="project" value="InterPro"/>
</dbReference>
<dbReference type="Pfam" id="PF00126">
    <property type="entry name" value="HTH_1"/>
    <property type="match status" value="1"/>
</dbReference>
<dbReference type="AlphaFoldDB" id="A0A4R2F1K1"/>
<protein>
    <submittedName>
        <fullName evidence="6">LysR family transcriptional regulator</fullName>
    </submittedName>
</protein>
<dbReference type="PANTHER" id="PTHR30126:SF94">
    <property type="entry name" value="LYSR FAMILY TRANSCRIPTIONAL REGULATOR"/>
    <property type="match status" value="1"/>
</dbReference>
<dbReference type="OrthoDB" id="9808620at2"/>
<dbReference type="GO" id="GO:0000976">
    <property type="term" value="F:transcription cis-regulatory region binding"/>
    <property type="evidence" value="ECO:0007669"/>
    <property type="project" value="TreeGrafter"/>
</dbReference>
<dbReference type="Proteomes" id="UP000294832">
    <property type="component" value="Unassembled WGS sequence"/>
</dbReference>
<dbReference type="PRINTS" id="PR00039">
    <property type="entry name" value="HTHLYSR"/>
</dbReference>
<sequence>MKVTLKQLLVFKTIQQEGQISKAARQLHMSVPAVSMALKELESILESRLFERTCSGLQLNRQGELLLPYANEMLTTGEQLEQVFSASASGVVGSVTIGACKTAGNYVLSRMLPLFHMRFPATQLRLVIKDSNSIERMLVEREVDLAFVDAKPSLASVCSDMWLRDRICIVCGVDNPLAQQPITTELLSQQVWYLDESATVSRVRAIQLLHSCGIVPSQNITMTTLGAIKRATASGYGVSVLPYMAIDAELARADLVELSIPGWDFERNYWMIYRADEALSPACCNFKEFASDNCDALRHLC</sequence>
<reference evidence="6 7" key="1">
    <citation type="submission" date="2019-03" db="EMBL/GenBank/DDBJ databases">
        <title>Freshwater and sediment microbial communities from various areas in North America, analyzing microbe dynamics in response to fracking.</title>
        <authorList>
            <person name="Lamendella R."/>
        </authorList>
    </citation>
    <scope>NUCLEOTIDE SEQUENCE [LARGE SCALE GENOMIC DNA]</scope>
    <source>
        <strain evidence="6 7">74A</strain>
    </source>
</reference>
<dbReference type="SUPFAM" id="SSF53850">
    <property type="entry name" value="Periplasmic binding protein-like II"/>
    <property type="match status" value="1"/>
</dbReference>
<keyword evidence="3" id="KW-0238">DNA-binding</keyword>
<dbReference type="InterPro" id="IPR000847">
    <property type="entry name" value="LysR_HTH_N"/>
</dbReference>
<evidence type="ECO:0000313" key="7">
    <source>
        <dbReference type="Proteomes" id="UP000294832"/>
    </source>
</evidence>
<dbReference type="Pfam" id="PF03466">
    <property type="entry name" value="LysR_substrate"/>
    <property type="match status" value="1"/>
</dbReference>
<dbReference type="InterPro" id="IPR036390">
    <property type="entry name" value="WH_DNA-bd_sf"/>
</dbReference>
<gene>
    <name evidence="6" type="ORF">EDC91_1454</name>
</gene>
<evidence type="ECO:0000256" key="2">
    <source>
        <dbReference type="ARBA" id="ARBA00023015"/>
    </source>
</evidence>
<comment type="similarity">
    <text evidence="1">Belongs to the LysR transcriptional regulatory family.</text>
</comment>
<keyword evidence="2" id="KW-0805">Transcription regulation</keyword>
<accession>A0A4R2F1K1</accession>
<dbReference type="PROSITE" id="PS50931">
    <property type="entry name" value="HTH_LYSR"/>
    <property type="match status" value="1"/>
</dbReference>
<dbReference type="Gene3D" id="3.40.190.10">
    <property type="entry name" value="Periplasmic binding protein-like II"/>
    <property type="match status" value="2"/>
</dbReference>
<dbReference type="SUPFAM" id="SSF46785">
    <property type="entry name" value="Winged helix' DNA-binding domain"/>
    <property type="match status" value="1"/>
</dbReference>
<comment type="caution">
    <text evidence="6">The sequence shown here is derived from an EMBL/GenBank/DDBJ whole genome shotgun (WGS) entry which is preliminary data.</text>
</comment>
<name>A0A4R2F1K1_9GAMM</name>
<feature type="domain" description="HTH lysR-type" evidence="5">
    <location>
        <begin position="3"/>
        <end position="60"/>
    </location>
</feature>
<evidence type="ECO:0000256" key="1">
    <source>
        <dbReference type="ARBA" id="ARBA00009437"/>
    </source>
</evidence>